<feature type="transmembrane region" description="Helical" evidence="8">
    <location>
        <begin position="267"/>
        <end position="287"/>
    </location>
</feature>
<gene>
    <name evidence="9" type="ORF">CCE28_06185</name>
</gene>
<feature type="transmembrane region" description="Helical" evidence="8">
    <location>
        <begin position="322"/>
        <end position="340"/>
    </location>
</feature>
<feature type="transmembrane region" description="Helical" evidence="8">
    <location>
        <begin position="414"/>
        <end position="434"/>
    </location>
</feature>
<keyword evidence="7 8" id="KW-0472">Membrane</keyword>
<evidence type="ECO:0000313" key="9">
    <source>
        <dbReference type="EMBL" id="PAB60483.1"/>
    </source>
</evidence>
<feature type="transmembrane region" description="Helical" evidence="8">
    <location>
        <begin position="484"/>
        <end position="506"/>
    </location>
</feature>
<feature type="transmembrane region" description="Helical" evidence="8">
    <location>
        <begin position="234"/>
        <end position="255"/>
    </location>
</feature>
<keyword evidence="10" id="KW-1185">Reference proteome</keyword>
<feature type="transmembrane region" description="Helical" evidence="8">
    <location>
        <begin position="53"/>
        <end position="73"/>
    </location>
</feature>
<dbReference type="InterPro" id="IPR018093">
    <property type="entry name" value="BCCT_CS"/>
</dbReference>
<dbReference type="OrthoDB" id="9775735at2"/>
<feature type="transmembrane region" description="Helical" evidence="8">
    <location>
        <begin position="145"/>
        <end position="171"/>
    </location>
</feature>
<comment type="subcellular location">
    <subcellularLocation>
        <location evidence="1">Cell membrane</location>
        <topology evidence="1">Multi-pass membrane protein</topology>
    </subcellularLocation>
</comment>
<comment type="caution">
    <text evidence="9">The sequence shown here is derived from an EMBL/GenBank/DDBJ whole genome shotgun (WGS) entry which is preliminary data.</text>
</comment>
<name>A0A267MNS4_9FIRM</name>
<evidence type="ECO:0000256" key="1">
    <source>
        <dbReference type="ARBA" id="ARBA00004651"/>
    </source>
</evidence>
<comment type="similarity">
    <text evidence="2">Belongs to the BCCT transporter (TC 2.A.15) family.</text>
</comment>
<evidence type="ECO:0000256" key="7">
    <source>
        <dbReference type="ARBA" id="ARBA00023136"/>
    </source>
</evidence>
<keyword evidence="3" id="KW-0813">Transport</keyword>
<dbReference type="GO" id="GO:0005886">
    <property type="term" value="C:plasma membrane"/>
    <property type="evidence" value="ECO:0007669"/>
    <property type="project" value="UniProtKB-SubCell"/>
</dbReference>
<evidence type="ECO:0000256" key="3">
    <source>
        <dbReference type="ARBA" id="ARBA00022448"/>
    </source>
</evidence>
<feature type="transmembrane region" description="Helical" evidence="8">
    <location>
        <begin position="93"/>
        <end position="114"/>
    </location>
</feature>
<feature type="transmembrane region" description="Helical" evidence="8">
    <location>
        <begin position="16"/>
        <end position="33"/>
    </location>
</feature>
<evidence type="ECO:0000256" key="6">
    <source>
        <dbReference type="ARBA" id="ARBA00022989"/>
    </source>
</evidence>
<evidence type="ECO:0000313" key="10">
    <source>
        <dbReference type="Proteomes" id="UP000216024"/>
    </source>
</evidence>
<protein>
    <recommendedName>
        <fullName evidence="11">BCCT transporter</fullName>
    </recommendedName>
</protein>
<evidence type="ECO:0008006" key="11">
    <source>
        <dbReference type="Google" id="ProtNLM"/>
    </source>
</evidence>
<dbReference type="EMBL" id="NIBG01000003">
    <property type="protein sequence ID" value="PAB60483.1"/>
    <property type="molecule type" value="Genomic_DNA"/>
</dbReference>
<dbReference type="Pfam" id="PF02028">
    <property type="entry name" value="BCCT"/>
    <property type="match status" value="1"/>
</dbReference>
<feature type="transmembrane region" description="Helical" evidence="8">
    <location>
        <begin position="192"/>
        <end position="214"/>
    </location>
</feature>
<dbReference type="RefSeq" id="WP_095132037.1">
    <property type="nucleotide sequence ID" value="NZ_NIBG01000003.1"/>
</dbReference>
<proteinExistence type="inferred from homology"/>
<accession>A0A267MNS4</accession>
<feature type="transmembrane region" description="Helical" evidence="8">
    <location>
        <begin position="383"/>
        <end position="402"/>
    </location>
</feature>
<keyword evidence="5 8" id="KW-0812">Transmembrane</keyword>
<evidence type="ECO:0000256" key="4">
    <source>
        <dbReference type="ARBA" id="ARBA00022475"/>
    </source>
</evidence>
<evidence type="ECO:0000256" key="8">
    <source>
        <dbReference type="SAM" id="Phobius"/>
    </source>
</evidence>
<dbReference type="InterPro" id="IPR000060">
    <property type="entry name" value="BCCT_transptr"/>
</dbReference>
<dbReference type="GO" id="GO:0022857">
    <property type="term" value="F:transmembrane transporter activity"/>
    <property type="evidence" value="ECO:0007669"/>
    <property type="project" value="InterPro"/>
</dbReference>
<dbReference type="PROSITE" id="PS01303">
    <property type="entry name" value="BCCT"/>
    <property type="match status" value="1"/>
</dbReference>
<dbReference type="PANTHER" id="PTHR30047:SF7">
    <property type="entry name" value="HIGH-AFFINITY CHOLINE TRANSPORT PROTEIN"/>
    <property type="match status" value="1"/>
</dbReference>
<organism evidence="9 10">
    <name type="scientific">Anaeromicrobium sediminis</name>
    <dbReference type="NCBI Taxonomy" id="1478221"/>
    <lineage>
        <taxon>Bacteria</taxon>
        <taxon>Bacillati</taxon>
        <taxon>Bacillota</taxon>
        <taxon>Clostridia</taxon>
        <taxon>Peptostreptococcales</taxon>
        <taxon>Thermotaleaceae</taxon>
        <taxon>Anaeromicrobium</taxon>
    </lineage>
</organism>
<reference evidence="9 10" key="1">
    <citation type="submission" date="2017-06" db="EMBL/GenBank/DDBJ databases">
        <title>Draft genome sequence of anaerobic fermentative bacterium Anaeromicrobium sediminis DY2726D isolated from West Pacific Ocean sediments.</title>
        <authorList>
            <person name="Zeng X."/>
        </authorList>
    </citation>
    <scope>NUCLEOTIDE SEQUENCE [LARGE SCALE GENOMIC DNA]</scope>
    <source>
        <strain evidence="9 10">DY2726D</strain>
    </source>
</reference>
<keyword evidence="4" id="KW-1003">Cell membrane</keyword>
<evidence type="ECO:0000256" key="5">
    <source>
        <dbReference type="ARBA" id="ARBA00022692"/>
    </source>
</evidence>
<dbReference type="Proteomes" id="UP000216024">
    <property type="component" value="Unassembled WGS sequence"/>
</dbReference>
<evidence type="ECO:0000256" key="2">
    <source>
        <dbReference type="ARBA" id="ARBA00005658"/>
    </source>
</evidence>
<dbReference type="AlphaFoldDB" id="A0A267MNS4"/>
<dbReference type="PANTHER" id="PTHR30047">
    <property type="entry name" value="HIGH-AFFINITY CHOLINE TRANSPORT PROTEIN-RELATED"/>
    <property type="match status" value="1"/>
</dbReference>
<sequence length="530" mass="57747">MESEKKGFWSLVNKQIFFPPAILLTIGVALGVFNPDGFGKGSSVALGFTLKYFSWAYCIGAILLTLFCFWAGFSKYGKIKLGGPDAKPTMDRFTWFAVTFTSSLAIGISFYCVAEPMMHYMNPPTFLGIEGKSIESAQIALRYTYLHWAFVPFAIYVSAGVACAFMFHNALRPFKVSSSLYPLIGDKADGKWGNAVDALAMFAMVGGIGTSFGLGTLQIGAGMDYLWGFEAGPMSWTVIIAVMVVIYTASACTGLHKGIKYISTANMYMYFFLLGAAFIFGPKIAILENTLTAVGDYIDNIIPMAFNLDPIKQTGWTKDWTMFYWAWWLAFAPLTGLFMVKLAKGRTIREFVTMNLVAPATFVIIWFGVFGSASIFMDHFGNAGIGAIINEYGVEVALFALFQKMPFATVTCIVGLLVVAASFITQAEAVSLTLSTMTTVGFDAAGEEKNPPKIMTMFWGLLMGAIALILLLTGGSKALQTSVIVCGLPIIVLQIVMSVAHVKAMINAKDLDKVGTFTKREDPLIEEDII</sequence>
<keyword evidence="6 8" id="KW-1133">Transmembrane helix</keyword>
<feature type="transmembrane region" description="Helical" evidence="8">
    <location>
        <begin position="454"/>
        <end position="472"/>
    </location>
</feature>
<feature type="transmembrane region" description="Helical" evidence="8">
    <location>
        <begin position="352"/>
        <end position="377"/>
    </location>
</feature>